<organism evidence="1 2">
    <name type="scientific">Bibersteinia trehalosi USDA-ARS-USMARC-188</name>
    <dbReference type="NCBI Taxonomy" id="1263829"/>
    <lineage>
        <taxon>Bacteria</taxon>
        <taxon>Pseudomonadati</taxon>
        <taxon>Pseudomonadota</taxon>
        <taxon>Gammaproteobacteria</taxon>
        <taxon>Pasteurellales</taxon>
        <taxon>Pasteurellaceae</taxon>
        <taxon>Bibersteinia</taxon>
    </lineage>
</organism>
<proteinExistence type="predicted"/>
<accession>A0A4V7ICW3</accession>
<dbReference type="EMBL" id="CP006954">
    <property type="protein sequence ID" value="AHG82818.1"/>
    <property type="molecule type" value="Genomic_DNA"/>
</dbReference>
<sequence>MQKMLRNKPLIYSQLLPDNQNSFKNLLLFQQKSFPIICLNLKQN</sequence>
<gene>
    <name evidence="1" type="ORF">F542_21100</name>
</gene>
<dbReference type="Proteomes" id="UP000019091">
    <property type="component" value="Chromosome"/>
</dbReference>
<reference evidence="1 2" key="1">
    <citation type="journal article" date="2014" name="Genome Announc.">
        <title>Complete Closed Genome Sequences of Three Bibersteinia trehalosi Nasopharyngeal Isolates from Cattle with Shipping Fever.</title>
        <authorList>
            <person name="Harhay G.P."/>
            <person name="McVey D.S."/>
            <person name="Koren S."/>
            <person name="Phillippy A.M."/>
            <person name="Bono J."/>
            <person name="Harhay D.M."/>
            <person name="Clawson M.L."/>
            <person name="Heaton M.P."/>
            <person name="Chitko-McKown C.G."/>
            <person name="Korlach J."/>
            <person name="Smith T.P."/>
        </authorList>
    </citation>
    <scope>NUCLEOTIDE SEQUENCE [LARGE SCALE GENOMIC DNA]</scope>
    <source>
        <strain evidence="1 2">USDA-ARS-USMARC-188</strain>
    </source>
</reference>
<evidence type="ECO:0000313" key="1">
    <source>
        <dbReference type="EMBL" id="AHG82818.1"/>
    </source>
</evidence>
<name>A0A4V7ICW3_BIBTR</name>
<dbReference type="AlphaFoldDB" id="A0A4V7ICW3"/>
<dbReference type="KEGG" id="btre:F542_21100"/>
<protein>
    <submittedName>
        <fullName evidence="1">Uncharacterized protein</fullName>
    </submittedName>
</protein>
<evidence type="ECO:0000313" key="2">
    <source>
        <dbReference type="Proteomes" id="UP000019091"/>
    </source>
</evidence>